<feature type="region of interest" description="Disordered" evidence="1">
    <location>
        <begin position="1"/>
        <end position="44"/>
    </location>
</feature>
<feature type="non-terminal residue" evidence="2">
    <location>
        <position position="498"/>
    </location>
</feature>
<protein>
    <submittedName>
        <fullName evidence="2">Uncharacterized protein</fullName>
    </submittedName>
</protein>
<keyword evidence="3" id="KW-1185">Reference proteome</keyword>
<evidence type="ECO:0000256" key="1">
    <source>
        <dbReference type="SAM" id="MobiDB-lite"/>
    </source>
</evidence>
<dbReference type="Proteomes" id="UP001497497">
    <property type="component" value="Unassembled WGS sequence"/>
</dbReference>
<dbReference type="EMBL" id="CAXITT010000562">
    <property type="protein sequence ID" value="CAL1543579.1"/>
    <property type="molecule type" value="Genomic_DNA"/>
</dbReference>
<feature type="compositionally biased region" description="Polar residues" evidence="1">
    <location>
        <begin position="27"/>
        <end position="44"/>
    </location>
</feature>
<reference evidence="2 3" key="1">
    <citation type="submission" date="2024-04" db="EMBL/GenBank/DDBJ databases">
        <authorList>
            <consortium name="Genoscope - CEA"/>
            <person name="William W."/>
        </authorList>
    </citation>
    <scope>NUCLEOTIDE SEQUENCE [LARGE SCALE GENOMIC DNA]</scope>
</reference>
<feature type="region of interest" description="Disordered" evidence="1">
    <location>
        <begin position="157"/>
        <end position="187"/>
    </location>
</feature>
<feature type="compositionally biased region" description="Low complexity" evidence="1">
    <location>
        <begin position="9"/>
        <end position="26"/>
    </location>
</feature>
<accession>A0AAV2I9W2</accession>
<dbReference type="AlphaFoldDB" id="A0AAV2I9W2"/>
<feature type="compositionally biased region" description="Basic and acidic residues" evidence="1">
    <location>
        <begin position="442"/>
        <end position="452"/>
    </location>
</feature>
<gene>
    <name evidence="2" type="ORF">GSLYS_00017113001</name>
</gene>
<feature type="region of interest" description="Disordered" evidence="1">
    <location>
        <begin position="328"/>
        <end position="396"/>
    </location>
</feature>
<proteinExistence type="predicted"/>
<sequence length="498" mass="54920">MTNDSTRESAAPSPSLAPANNNNINNTTRTTHRQCSGTDPQQISTISNSKLSCADSAVDETVISGTINHNGFFSDSRNNNNNMGTNYSYYKNDDDNTVAANRSLCSTPVALEKLSVKSILSNRKHNANDVTSRSHSYGDSPTAVADAECHVVGSHPHIEAGPFHRSGQVMKSGDNTETRRRNYSSSSLPLSLMTATIEEVDDGEYAAMTPNAYNSQRSHSYSGTATPSTKVPFRALRREARVSSLGSPPRTRRPGPLVGLVRSASDNTAHVSRLRDVDIVGESSERRFPWQRDIGVQCHMAEEPSIHPHLQRAMSGPAMYTYFRSLSLSSNSPASSPPQPPRRPSLHRYNRSCSHSDLVHQHPVYSNTGEPPPQQSVFQRHPGLNRSNSSNSSNINSSVLNGFEATYNNSKRANFWRRPRPSSLGAVENIRYQHELTKFRELHNSRRDRKSDPQLVLSPGGRRRTGVGFPDETGSVSDLESILENPGDRPWDISRQTS</sequence>
<feature type="region of interest" description="Disordered" evidence="1">
    <location>
        <begin position="442"/>
        <end position="498"/>
    </location>
</feature>
<evidence type="ECO:0000313" key="2">
    <source>
        <dbReference type="EMBL" id="CAL1543579.1"/>
    </source>
</evidence>
<feature type="compositionally biased region" description="Low complexity" evidence="1">
    <location>
        <begin position="385"/>
        <end position="396"/>
    </location>
</feature>
<evidence type="ECO:0000313" key="3">
    <source>
        <dbReference type="Proteomes" id="UP001497497"/>
    </source>
</evidence>
<feature type="region of interest" description="Disordered" evidence="1">
    <location>
        <begin position="241"/>
        <end position="260"/>
    </location>
</feature>
<comment type="caution">
    <text evidence="2">The sequence shown here is derived from an EMBL/GenBank/DDBJ whole genome shotgun (WGS) entry which is preliminary data.</text>
</comment>
<name>A0AAV2I9W2_LYMST</name>
<organism evidence="2 3">
    <name type="scientific">Lymnaea stagnalis</name>
    <name type="common">Great pond snail</name>
    <name type="synonym">Helix stagnalis</name>
    <dbReference type="NCBI Taxonomy" id="6523"/>
    <lineage>
        <taxon>Eukaryota</taxon>
        <taxon>Metazoa</taxon>
        <taxon>Spiralia</taxon>
        <taxon>Lophotrochozoa</taxon>
        <taxon>Mollusca</taxon>
        <taxon>Gastropoda</taxon>
        <taxon>Heterobranchia</taxon>
        <taxon>Euthyneura</taxon>
        <taxon>Panpulmonata</taxon>
        <taxon>Hygrophila</taxon>
        <taxon>Lymnaeoidea</taxon>
        <taxon>Lymnaeidae</taxon>
        <taxon>Lymnaea</taxon>
    </lineage>
</organism>